<name>A0A4Y4AV47_9FLAO</name>
<proteinExistence type="predicted"/>
<organism evidence="2 3">
    <name type="scientific">Flavobacterium flevense</name>
    <dbReference type="NCBI Taxonomy" id="983"/>
    <lineage>
        <taxon>Bacteria</taxon>
        <taxon>Pseudomonadati</taxon>
        <taxon>Bacteroidota</taxon>
        <taxon>Flavobacteriia</taxon>
        <taxon>Flavobacteriales</taxon>
        <taxon>Flavobacteriaceae</taxon>
        <taxon>Flavobacterium</taxon>
    </lineage>
</organism>
<feature type="chain" id="PRO_5021332570" description="Auto-transporter adhesin head GIN domain-containing protein" evidence="1">
    <location>
        <begin position="19"/>
        <end position="174"/>
    </location>
</feature>
<evidence type="ECO:0008006" key="4">
    <source>
        <dbReference type="Google" id="ProtNLM"/>
    </source>
</evidence>
<evidence type="ECO:0000313" key="3">
    <source>
        <dbReference type="Proteomes" id="UP000316775"/>
    </source>
</evidence>
<protein>
    <recommendedName>
        <fullName evidence="4">Auto-transporter adhesin head GIN domain-containing protein</fullName>
    </recommendedName>
</protein>
<feature type="signal peptide" evidence="1">
    <location>
        <begin position="1"/>
        <end position="18"/>
    </location>
</feature>
<evidence type="ECO:0000256" key="1">
    <source>
        <dbReference type="SAM" id="SignalP"/>
    </source>
</evidence>
<dbReference type="Proteomes" id="UP000316775">
    <property type="component" value="Unassembled WGS sequence"/>
</dbReference>
<dbReference type="EMBL" id="BJNP01000015">
    <property type="protein sequence ID" value="GEC72095.1"/>
    <property type="molecule type" value="Genomic_DNA"/>
</dbReference>
<keyword evidence="1" id="KW-0732">Signal</keyword>
<evidence type="ECO:0000313" key="2">
    <source>
        <dbReference type="EMBL" id="GEC72095.1"/>
    </source>
</evidence>
<accession>A0A4Y4AV47</accession>
<keyword evidence="3" id="KW-1185">Reference proteome</keyword>
<reference evidence="2 3" key="1">
    <citation type="submission" date="2019-06" db="EMBL/GenBank/DDBJ databases">
        <title>Whole genome shotgun sequence of Flavobacterium flevense NBRC 14960.</title>
        <authorList>
            <person name="Hosoyama A."/>
            <person name="Uohara A."/>
            <person name="Ohji S."/>
            <person name="Ichikawa N."/>
        </authorList>
    </citation>
    <scope>NUCLEOTIDE SEQUENCE [LARGE SCALE GENOMIC DNA]</scope>
    <source>
        <strain evidence="2 3">NBRC 14960</strain>
    </source>
</reference>
<dbReference type="STRING" id="983.SAMN05443543_107193"/>
<dbReference type="AlphaFoldDB" id="A0A4Y4AV47"/>
<gene>
    <name evidence="2" type="ORF">FFL01_16340</name>
</gene>
<comment type="caution">
    <text evidence="2">The sequence shown here is derived from an EMBL/GenBank/DDBJ whole genome shotgun (WGS) entry which is preliminary data.</text>
</comment>
<sequence>MKLKILLLFLFISITARSQETMTFKAKNYKATSVWNFITPNYALTNEVKVQIAKTENGGILKLSAATTNTNFILSGTVYVYLSDNSFISCTDKGIFENSQNTLNSYFVFTAAEMTKLKQSNIASIRFNIKGTSNDFSSQTGNFTAINKQSNFTMTHTNSKNTFDTVKEISSLYL</sequence>